<dbReference type="EMBL" id="CP000514">
    <property type="protein sequence ID" value="ABM17396.1"/>
    <property type="molecule type" value="Genomic_DNA"/>
</dbReference>
<evidence type="ECO:0008006" key="3">
    <source>
        <dbReference type="Google" id="ProtNLM"/>
    </source>
</evidence>
<dbReference type="InterPro" id="IPR022050">
    <property type="entry name" value="T_hemolysin"/>
</dbReference>
<gene>
    <name evidence="1" type="ordered locus">Maqu_0290</name>
</gene>
<proteinExistence type="predicted"/>
<dbReference type="Pfam" id="PF12261">
    <property type="entry name" value="T_hemolysin"/>
    <property type="match status" value="1"/>
</dbReference>
<sequence length="253" mass="27200">MTLRPSGPGKASREKAAMTDPFTMSTCCPPDSGELVPAVRCAGRWFCEIQSNTPLAHTVSDFIRRRFLHAYGAEPSLRIPRLLALTTAQGTLLAAVGVRNAEQERLFLEDYLSVPVQTLMPEPGTRRSGIAEIAHLAGVEAGVSRYLFASLSVWLDAAGYDWVVCTGTDQLRNSFHRLGIATQVLADADPSKLPDGGAGWGRYYDHHPVVMTIKVVDGMAALRAAGLLKLVQPVVAAEDKLQADLGGAYGRLA</sequence>
<dbReference type="AlphaFoldDB" id="A1TXC7"/>
<name>A1TXC7_MARN8</name>
<reference evidence="2" key="1">
    <citation type="journal article" date="2011" name="Appl. Environ. Microbiol.">
        <title>Genomic potential of Marinobacter aquaeolei, a biogeochemical 'opportunitroph'.</title>
        <authorList>
            <person name="Singer E."/>
            <person name="Webb E.A."/>
            <person name="Nelson W.C."/>
            <person name="Heidelberg J.F."/>
            <person name="Ivanova N."/>
            <person name="Pati A."/>
            <person name="Edwards K.J."/>
        </authorList>
    </citation>
    <scope>NUCLEOTIDE SEQUENCE [LARGE SCALE GENOMIC DNA]</scope>
    <source>
        <strain evidence="2">ATCC 700491 / DSM 11845 / VT8</strain>
    </source>
</reference>
<dbReference type="HOGENOM" id="CLU_092721_3_1_6"/>
<organism evidence="1 2">
    <name type="scientific">Marinobacter nauticus (strain ATCC 700491 / DSM 11845 / VT8)</name>
    <name type="common">Marinobacter aquaeolei</name>
    <dbReference type="NCBI Taxonomy" id="351348"/>
    <lineage>
        <taxon>Bacteria</taxon>
        <taxon>Pseudomonadati</taxon>
        <taxon>Pseudomonadota</taxon>
        <taxon>Gammaproteobacteria</taxon>
        <taxon>Pseudomonadales</taxon>
        <taxon>Marinobacteraceae</taxon>
        <taxon>Marinobacter</taxon>
    </lineage>
</organism>
<evidence type="ECO:0000313" key="1">
    <source>
        <dbReference type="EMBL" id="ABM17396.1"/>
    </source>
</evidence>
<dbReference type="KEGG" id="maq:Maqu_0290"/>
<dbReference type="Proteomes" id="UP000000998">
    <property type="component" value="Chromosome"/>
</dbReference>
<dbReference type="STRING" id="351348.Maqu_0290"/>
<evidence type="ECO:0000313" key="2">
    <source>
        <dbReference type="Proteomes" id="UP000000998"/>
    </source>
</evidence>
<dbReference type="eggNOG" id="ENOG5032S9B">
    <property type="taxonomic scope" value="Bacteria"/>
</dbReference>
<accession>A1TXC7</accession>
<protein>
    <recommendedName>
        <fullName evidence="3">Thermostable hemolysin</fullName>
    </recommendedName>
</protein>